<evidence type="ECO:0000256" key="2">
    <source>
        <dbReference type="SAM" id="Phobius"/>
    </source>
</evidence>
<keyword evidence="2" id="KW-0812">Transmembrane</keyword>
<dbReference type="Pfam" id="PF12849">
    <property type="entry name" value="PBP_like_2"/>
    <property type="match status" value="1"/>
</dbReference>
<gene>
    <name evidence="4" type="ORF">GCM10010449_17920</name>
</gene>
<evidence type="ECO:0000256" key="1">
    <source>
        <dbReference type="ARBA" id="ARBA00022729"/>
    </source>
</evidence>
<keyword evidence="2" id="KW-1133">Transmembrane helix</keyword>
<keyword evidence="2" id="KW-0472">Membrane</keyword>
<protein>
    <submittedName>
        <fullName evidence="4">Substrate-binding domain-containing protein</fullName>
    </submittedName>
</protein>
<reference evidence="5" key="1">
    <citation type="journal article" date="2019" name="Int. J. Syst. Evol. Microbiol.">
        <title>The Global Catalogue of Microorganisms (GCM) 10K type strain sequencing project: providing services to taxonomists for standard genome sequencing and annotation.</title>
        <authorList>
            <consortium name="The Broad Institute Genomics Platform"/>
            <consortium name="The Broad Institute Genome Sequencing Center for Infectious Disease"/>
            <person name="Wu L."/>
            <person name="Ma J."/>
        </authorList>
    </citation>
    <scope>NUCLEOTIDE SEQUENCE [LARGE SCALE GENOMIC DNA]</scope>
    <source>
        <strain evidence="5">JCM 9092</strain>
    </source>
</reference>
<comment type="caution">
    <text evidence="4">The sequence shown here is derived from an EMBL/GenBank/DDBJ whole genome shotgun (WGS) entry which is preliminary data.</text>
</comment>
<dbReference type="Proteomes" id="UP001501637">
    <property type="component" value="Unassembled WGS sequence"/>
</dbReference>
<dbReference type="Gene3D" id="3.40.190.10">
    <property type="entry name" value="Periplasmic binding protein-like II"/>
    <property type="match status" value="2"/>
</dbReference>
<dbReference type="PANTHER" id="PTHR30570:SF1">
    <property type="entry name" value="PHOSPHATE-BINDING PROTEIN PSTS"/>
    <property type="match status" value="1"/>
</dbReference>
<dbReference type="RefSeq" id="WP_344520019.1">
    <property type="nucleotide sequence ID" value="NZ_BAAAUG010000026.1"/>
</dbReference>
<dbReference type="SUPFAM" id="SSF53850">
    <property type="entry name" value="Periplasmic binding protein-like II"/>
    <property type="match status" value="1"/>
</dbReference>
<keyword evidence="5" id="KW-1185">Reference proteome</keyword>
<feature type="transmembrane region" description="Helical" evidence="2">
    <location>
        <begin position="202"/>
        <end position="219"/>
    </location>
</feature>
<dbReference type="InterPro" id="IPR024370">
    <property type="entry name" value="PBP_domain"/>
</dbReference>
<sequence length="518" mass="55467">MVWLSTENVIAVLAILVGIAGAFVPVLLERRVPRRKRIGYRRQMDTAIGDNVRTGDANARLGLFDEDPDMSDATLVLLRIENDGSLPIDVGDYTGRSPHGLTAVFEHRTIRGVAVTLPPEADHLMEHFGPDTSLGYAGGRLHIPRVPLNRGEYYKLLVLLTGGPVDSGYTVIGGIQGGETHENHSAAPDEKPPVFSRLSQRVAIALSLVILGLAGLILLPDATPPPSYCEQGTLTLTGSTAFEEVATELAEKYMNACEGSTIKVNAHGSRGGIRELAAMDAKSVEGEDGSPPVIAFSDGPRPSSYTQLSETRVAVSLFTLVLNDGVPIKNLSTRDVGRVFKGEIRNWNQLAGGPDRPVVLVSRGSSSGTRVTLQNRVLKGGSEIQESSSDCLTKDISPSAPVIRCELDDTDQVLDTVAGTPGAIGYSELRNTTTLKGMHRLNLNGHAPSIDHIQSSGYPYREIEYAYTYGRPPADSLASSFLAYAIRGNGQDVVRTHGHLPCQTPVGLRMCGEDRSAG</sequence>
<feature type="domain" description="PBP" evidence="3">
    <location>
        <begin position="226"/>
        <end position="486"/>
    </location>
</feature>
<evidence type="ECO:0000259" key="3">
    <source>
        <dbReference type="Pfam" id="PF12849"/>
    </source>
</evidence>
<evidence type="ECO:0000313" key="5">
    <source>
        <dbReference type="Proteomes" id="UP001501637"/>
    </source>
</evidence>
<name>A0ABP6MD27_9ACTN</name>
<evidence type="ECO:0000313" key="4">
    <source>
        <dbReference type="EMBL" id="GAA3094662.1"/>
    </source>
</evidence>
<dbReference type="EMBL" id="BAAAUG010000026">
    <property type="protein sequence ID" value="GAA3094662.1"/>
    <property type="molecule type" value="Genomic_DNA"/>
</dbReference>
<keyword evidence="1" id="KW-0732">Signal</keyword>
<feature type="transmembrane region" description="Helical" evidence="2">
    <location>
        <begin position="6"/>
        <end position="28"/>
    </location>
</feature>
<dbReference type="InterPro" id="IPR050811">
    <property type="entry name" value="Phosphate_ABC_transporter"/>
</dbReference>
<organism evidence="4 5">
    <name type="scientific">Streptomyces rectiviolaceus</name>
    <dbReference type="NCBI Taxonomy" id="332591"/>
    <lineage>
        <taxon>Bacteria</taxon>
        <taxon>Bacillati</taxon>
        <taxon>Actinomycetota</taxon>
        <taxon>Actinomycetes</taxon>
        <taxon>Kitasatosporales</taxon>
        <taxon>Streptomycetaceae</taxon>
        <taxon>Streptomyces</taxon>
    </lineage>
</organism>
<dbReference type="PANTHER" id="PTHR30570">
    <property type="entry name" value="PERIPLASMIC PHOSPHATE BINDING COMPONENT OF PHOSPHATE ABC TRANSPORTER"/>
    <property type="match status" value="1"/>
</dbReference>
<proteinExistence type="predicted"/>
<accession>A0ABP6MD27</accession>